<feature type="domain" description="OLD protein-like TOPRIM" evidence="2">
    <location>
        <begin position="296"/>
        <end position="362"/>
    </location>
</feature>
<dbReference type="PANTHER" id="PTHR43581">
    <property type="entry name" value="ATP/GTP PHOSPHATASE"/>
    <property type="match status" value="1"/>
</dbReference>
<dbReference type="InterPro" id="IPR034139">
    <property type="entry name" value="TOPRIM_OLD"/>
</dbReference>
<feature type="domain" description="ATPase AAA-type core" evidence="1">
    <location>
        <begin position="12"/>
        <end position="245"/>
    </location>
</feature>
<dbReference type="PANTHER" id="PTHR43581:SF4">
    <property type="entry name" value="ATP_GTP PHOSPHATASE"/>
    <property type="match status" value="1"/>
</dbReference>
<dbReference type="RefSeq" id="WP_124295045.1">
    <property type="nucleotide sequence ID" value="NZ_BDES01000006.1"/>
</dbReference>
<evidence type="ECO:0000313" key="4">
    <source>
        <dbReference type="Proteomes" id="UP000287300"/>
    </source>
</evidence>
<dbReference type="GO" id="GO:0005524">
    <property type="term" value="F:ATP binding"/>
    <property type="evidence" value="ECO:0007669"/>
    <property type="project" value="InterPro"/>
</dbReference>
<organism evidence="3 4">
    <name type="scientific">Acetobacter pasteurianus NBRC 3188</name>
    <dbReference type="NCBI Taxonomy" id="1226663"/>
    <lineage>
        <taxon>Bacteria</taxon>
        <taxon>Pseudomonadati</taxon>
        <taxon>Pseudomonadota</taxon>
        <taxon>Alphaproteobacteria</taxon>
        <taxon>Acetobacterales</taxon>
        <taxon>Acetobacteraceae</taxon>
        <taxon>Acetobacter</taxon>
    </lineage>
</organism>
<name>A0A401WQW0_ACEPA</name>
<dbReference type="Pfam" id="PF13304">
    <property type="entry name" value="AAA_21"/>
    <property type="match status" value="1"/>
</dbReference>
<dbReference type="InterPro" id="IPR027417">
    <property type="entry name" value="P-loop_NTPase"/>
</dbReference>
<dbReference type="Gene3D" id="3.40.50.300">
    <property type="entry name" value="P-loop containing nucleotide triphosphate hydrolases"/>
    <property type="match status" value="1"/>
</dbReference>
<dbReference type="InterPro" id="IPR051396">
    <property type="entry name" value="Bact_Antivir_Def_Nuclease"/>
</dbReference>
<dbReference type="Proteomes" id="UP000287300">
    <property type="component" value="Unassembled WGS sequence"/>
</dbReference>
<comment type="caution">
    <text evidence="3">The sequence shown here is derived from an EMBL/GenBank/DDBJ whole genome shotgun (WGS) entry which is preliminary data.</text>
</comment>
<dbReference type="AlphaFoldDB" id="A0A401WQW0"/>
<reference evidence="3 4" key="1">
    <citation type="submission" date="2016-06" db="EMBL/GenBank/DDBJ databases">
        <title>Acetobacter pasteurianus NBRC 3188 whole genome sequencing project.</title>
        <authorList>
            <person name="Matsutani M."/>
            <person name="Shiwa Y."/>
            <person name="Okamoto-Kainuma A."/>
            <person name="Ishikawa M."/>
            <person name="Koizumi Y."/>
            <person name="Yoshikawa H."/>
            <person name="Yakushi T."/>
            <person name="Matsushita K."/>
        </authorList>
    </citation>
    <scope>NUCLEOTIDE SEQUENCE [LARGE SCALE GENOMIC DNA]</scope>
    <source>
        <strain evidence="3 4">NBRC 3188</strain>
    </source>
</reference>
<evidence type="ECO:0000259" key="1">
    <source>
        <dbReference type="Pfam" id="PF13304"/>
    </source>
</evidence>
<dbReference type="InterPro" id="IPR003959">
    <property type="entry name" value="ATPase_AAA_core"/>
</dbReference>
<dbReference type="GO" id="GO:0016887">
    <property type="term" value="F:ATP hydrolysis activity"/>
    <property type="evidence" value="ECO:0007669"/>
    <property type="project" value="InterPro"/>
</dbReference>
<gene>
    <name evidence="3" type="ORF">NBRC3188_0384</name>
</gene>
<accession>A0A401WQW0</accession>
<dbReference type="CDD" id="cd00267">
    <property type="entry name" value="ABC_ATPase"/>
    <property type="match status" value="1"/>
</dbReference>
<proteinExistence type="predicted"/>
<evidence type="ECO:0000313" key="3">
    <source>
        <dbReference type="EMBL" id="GCD51687.1"/>
    </source>
</evidence>
<sequence>MCSSEKKSGFVIFDDIWFNNLSEDEVNDFIDANKFNILPESGYIKINLNGRDEHVHKQVLVHALSDPNKPTHSEIFKYYMGPQTMVLNGSNRIDLIKDQAGGDLQQPPKTSFQKLFHNDLLREQYRNLIFKGLGSYPVIDPTKLGSLRLRLSSISPSSPAVERSLSEDSIAFFAAAQLMADASDGAKAFAGILSEILTGDPKILLMDEPEAFLHPALAFKLGYEIAQSLIGTNKQMFVSTHSAQFLMGCIQAGVPINVVRLTYHKGNATARLLPSDQIVRLMRNPLLRSVGVISALFYENVVVTEGDPDRAFYQEINERLLQHGRGIPNCIFLNAQNKQTIPTIVIPLRSLGIPAASIYDIDFLKCKNTEATKLMDAAGVPQMLREGMSNTRNKIDKLLSDKSEKYSRNGGIKLISGDNLDAANTYFDQLENYGTFLVRNGELESWLENLGVKGHGPKWLIPVFEKMGEDPTQPDYVKPGNDDVWLFIDRVADWLTNPHRKGIPQ</sequence>
<evidence type="ECO:0000259" key="2">
    <source>
        <dbReference type="Pfam" id="PF20469"/>
    </source>
</evidence>
<dbReference type="EMBL" id="BDES01000006">
    <property type="protein sequence ID" value="GCD51687.1"/>
    <property type="molecule type" value="Genomic_DNA"/>
</dbReference>
<dbReference type="SUPFAM" id="SSF52540">
    <property type="entry name" value="P-loop containing nucleoside triphosphate hydrolases"/>
    <property type="match status" value="1"/>
</dbReference>
<dbReference type="Pfam" id="PF20469">
    <property type="entry name" value="OLD-like_TOPRIM"/>
    <property type="match status" value="1"/>
</dbReference>
<protein>
    <submittedName>
        <fullName evidence="3">ATPase</fullName>
    </submittedName>
</protein>